<dbReference type="AlphaFoldDB" id="A0A1I5D142"/>
<dbReference type="SUPFAM" id="SSF52980">
    <property type="entry name" value="Restriction endonuclease-like"/>
    <property type="match status" value="1"/>
</dbReference>
<keyword evidence="3" id="KW-1185">Reference proteome</keyword>
<evidence type="ECO:0000313" key="3">
    <source>
        <dbReference type="Proteomes" id="UP000198867"/>
    </source>
</evidence>
<dbReference type="InterPro" id="IPR011335">
    <property type="entry name" value="Restrct_endonuc-II-like"/>
</dbReference>
<sequence>MTRRKVLPAELRGHPFTSALARELGVSKGRLSASDLAKPFGGIRLPADKLAAQTGSAGWSEAVESRRDLTRKLCRAYSLRMPPDAFYCGPTAALVHGMPLPLARSIDPRLHVGLPKGSRAVHIVGAIGHSYDLDPLQVTTRDDVRLTSVERTWCDLARVLPLDDLVAAGDWLLFWRSPRTTVARLNANVELFRGQRGVKKLRLALTLLNERAESPRESRLRVALVLAGLPAPEVNVELFDTVGRFLARADLVFRRYRLILEYEGLQHLTSPEQWRRDIERTHALEDEGWRIIRVTAADLRDPRNLIERIRRHIFASCPV</sequence>
<dbReference type="EMBL" id="FOVM01000008">
    <property type="protein sequence ID" value="SFN92867.1"/>
    <property type="molecule type" value="Genomic_DNA"/>
</dbReference>
<accession>A0A1I5D142</accession>
<dbReference type="Pfam" id="PF04480">
    <property type="entry name" value="DUF559"/>
    <property type="match status" value="1"/>
</dbReference>
<dbReference type="RefSeq" id="WP_090712191.1">
    <property type="nucleotide sequence ID" value="NZ_FOVM01000008.1"/>
</dbReference>
<gene>
    <name evidence="2" type="ORF">SAMN05216219_2642</name>
</gene>
<evidence type="ECO:0000259" key="1">
    <source>
        <dbReference type="Pfam" id="PF04480"/>
    </source>
</evidence>
<name>A0A1I5D142_9MICO</name>
<feature type="domain" description="DUF559" evidence="1">
    <location>
        <begin position="249"/>
        <end position="311"/>
    </location>
</feature>
<dbReference type="Proteomes" id="UP000198867">
    <property type="component" value="Unassembled WGS sequence"/>
</dbReference>
<evidence type="ECO:0000313" key="2">
    <source>
        <dbReference type="EMBL" id="SFN92867.1"/>
    </source>
</evidence>
<reference evidence="3" key="1">
    <citation type="submission" date="2016-10" db="EMBL/GenBank/DDBJ databases">
        <authorList>
            <person name="Varghese N."/>
            <person name="Submissions S."/>
        </authorList>
    </citation>
    <scope>NUCLEOTIDE SEQUENCE [LARGE SCALE GENOMIC DNA]</scope>
    <source>
        <strain evidence="3">CGMCC 1.11101</strain>
    </source>
</reference>
<dbReference type="STRING" id="995034.SAMN05216219_2642"/>
<protein>
    <recommendedName>
        <fullName evidence="1">DUF559 domain-containing protein</fullName>
    </recommendedName>
</protein>
<dbReference type="InterPro" id="IPR007569">
    <property type="entry name" value="DUF559"/>
</dbReference>
<organism evidence="2 3">
    <name type="scientific">Mycetocola miduiensis</name>
    <dbReference type="NCBI Taxonomy" id="995034"/>
    <lineage>
        <taxon>Bacteria</taxon>
        <taxon>Bacillati</taxon>
        <taxon>Actinomycetota</taxon>
        <taxon>Actinomycetes</taxon>
        <taxon>Micrococcales</taxon>
        <taxon>Microbacteriaceae</taxon>
        <taxon>Mycetocola</taxon>
    </lineage>
</organism>
<dbReference type="Gene3D" id="3.40.960.10">
    <property type="entry name" value="VSR Endonuclease"/>
    <property type="match status" value="1"/>
</dbReference>
<proteinExistence type="predicted"/>
<dbReference type="OrthoDB" id="3173471at2"/>